<keyword evidence="1" id="KW-0732">Signal</keyword>
<protein>
    <recommendedName>
        <fullName evidence="4">Lipocalin-like domain-containing protein</fullName>
    </recommendedName>
</protein>
<name>A0A1I4ZN63_CHROL</name>
<organism evidence="2 3">
    <name type="scientific">Chryseobacterium oleae</name>
    <dbReference type="NCBI Taxonomy" id="491207"/>
    <lineage>
        <taxon>Bacteria</taxon>
        <taxon>Pseudomonadati</taxon>
        <taxon>Bacteroidota</taxon>
        <taxon>Flavobacteriia</taxon>
        <taxon>Flavobacteriales</taxon>
        <taxon>Weeksellaceae</taxon>
        <taxon>Chryseobacterium group</taxon>
        <taxon>Chryseobacterium</taxon>
    </lineage>
</organism>
<reference evidence="3" key="1">
    <citation type="submission" date="2016-10" db="EMBL/GenBank/DDBJ databases">
        <authorList>
            <person name="Varghese N."/>
            <person name="Submissions S."/>
        </authorList>
    </citation>
    <scope>NUCLEOTIDE SEQUENCE [LARGE SCALE GENOMIC DNA]</scope>
    <source>
        <strain evidence="3">DSM 25575</strain>
    </source>
</reference>
<evidence type="ECO:0008006" key="4">
    <source>
        <dbReference type="Google" id="ProtNLM"/>
    </source>
</evidence>
<dbReference type="AlphaFoldDB" id="A0A1I4ZN63"/>
<accession>A0A1I4ZN63</accession>
<dbReference type="OrthoDB" id="1270789at2"/>
<gene>
    <name evidence="2" type="ORF">SAMN05421594_3109</name>
</gene>
<feature type="chain" id="PRO_5011773744" description="Lipocalin-like domain-containing protein" evidence="1">
    <location>
        <begin position="25"/>
        <end position="129"/>
    </location>
</feature>
<evidence type="ECO:0000313" key="3">
    <source>
        <dbReference type="Proteomes" id="UP000198769"/>
    </source>
</evidence>
<proteinExistence type="predicted"/>
<keyword evidence="3" id="KW-1185">Reference proteome</keyword>
<feature type="signal peptide" evidence="1">
    <location>
        <begin position="1"/>
        <end position="24"/>
    </location>
</feature>
<dbReference type="PROSITE" id="PS51257">
    <property type="entry name" value="PROKAR_LIPOPROTEIN"/>
    <property type="match status" value="1"/>
</dbReference>
<dbReference type="RefSeq" id="WP_139222054.1">
    <property type="nucleotide sequence ID" value="NZ_FOVD01000004.1"/>
</dbReference>
<dbReference type="EMBL" id="FOVD01000004">
    <property type="protein sequence ID" value="SFN51628.1"/>
    <property type="molecule type" value="Genomic_DNA"/>
</dbReference>
<evidence type="ECO:0000256" key="1">
    <source>
        <dbReference type="SAM" id="SignalP"/>
    </source>
</evidence>
<evidence type="ECO:0000313" key="2">
    <source>
        <dbReference type="EMBL" id="SFN51628.1"/>
    </source>
</evidence>
<dbReference type="Proteomes" id="UP000198769">
    <property type="component" value="Unassembled WGS sequence"/>
</dbReference>
<sequence length="129" mass="14410">MIKKCYFKFLLIAPLLILSSCRETDDNNPDENYVSPYMGKWVGTYSGELNGTLILNVSKSGSMEVTRTVNNKVEEVYSASLQPNESGVINSSVSPKGFVLTGSLKTKSGTWKQYHFRGNWSVKFFPTPL</sequence>